<proteinExistence type="predicted"/>
<evidence type="ECO:0000256" key="1">
    <source>
        <dbReference type="SAM" id="Coils"/>
    </source>
</evidence>
<dbReference type="PROSITE" id="PS50097">
    <property type="entry name" value="BTB"/>
    <property type="match status" value="2"/>
</dbReference>
<dbReference type="SUPFAM" id="SSF49599">
    <property type="entry name" value="TRAF domain-like"/>
    <property type="match status" value="1"/>
</dbReference>
<feature type="coiled-coil region" evidence="1">
    <location>
        <begin position="886"/>
        <end position="943"/>
    </location>
</feature>
<dbReference type="Proteomes" id="UP000186817">
    <property type="component" value="Unassembled WGS sequence"/>
</dbReference>
<dbReference type="OrthoDB" id="429484at2759"/>
<evidence type="ECO:0000313" key="5">
    <source>
        <dbReference type="EMBL" id="OLP78061.1"/>
    </source>
</evidence>
<dbReference type="PROSITE" id="PS50053">
    <property type="entry name" value="UBIQUITIN_2"/>
    <property type="match status" value="1"/>
</dbReference>
<dbReference type="InterPro" id="IPR000210">
    <property type="entry name" value="BTB/POZ_dom"/>
</dbReference>
<dbReference type="InterPro" id="IPR011333">
    <property type="entry name" value="SKP1/BTB/POZ_sf"/>
</dbReference>
<dbReference type="CDD" id="cd14733">
    <property type="entry name" value="BACK"/>
    <property type="match status" value="1"/>
</dbReference>
<evidence type="ECO:0000259" key="3">
    <source>
        <dbReference type="PROSITE" id="PS50053"/>
    </source>
</evidence>
<organism evidence="5 6">
    <name type="scientific">Symbiodinium microadriaticum</name>
    <name type="common">Dinoflagellate</name>
    <name type="synonym">Zooxanthella microadriatica</name>
    <dbReference type="NCBI Taxonomy" id="2951"/>
    <lineage>
        <taxon>Eukaryota</taxon>
        <taxon>Sar</taxon>
        <taxon>Alveolata</taxon>
        <taxon>Dinophyceae</taxon>
        <taxon>Suessiales</taxon>
        <taxon>Symbiodiniaceae</taxon>
        <taxon>Symbiodinium</taxon>
    </lineage>
</organism>
<keyword evidence="1" id="KW-0175">Coiled coil</keyword>
<dbReference type="SMART" id="SM00225">
    <property type="entry name" value="BTB"/>
    <property type="match status" value="2"/>
</dbReference>
<name>A0A1Q9C562_SYMMI</name>
<comment type="caution">
    <text evidence="5">The sequence shown here is derived from an EMBL/GenBank/DDBJ whole genome shotgun (WGS) entry which is preliminary data.</text>
</comment>
<feature type="domain" description="BTB" evidence="4">
    <location>
        <begin position="1169"/>
        <end position="1236"/>
    </location>
</feature>
<evidence type="ECO:0000313" key="6">
    <source>
        <dbReference type="Proteomes" id="UP000186817"/>
    </source>
</evidence>
<sequence>MIRAARWKKAFLRQASALSPPRSPAAPGFPRTPRPAMAEAGALRVTAQLMLTGATLAELEMAPSDSLLDLRQGLVKQAALKRPFRLLFQGQPLTGTGSLEAAGLASGSVIDVLQEGLVGWTRLCHGDEVRKETTGLPMIWDVPPADVPALALKATRLRIQQRGCPEKAVESLPESYPIQNLRSGQPIGFNLSRTRAEIQASWMVPEGGQEDLVPEKLWHTSAHWHRKRHNELARKIYHSCDNGAGIHWSTDICGWTVAGGEDLELYIDVEETDAVLEGDTVSGTEGQVMMSRAPHVAKSTALPRSRASRPCRSLPMEPQSMSAQELRAEIEATRRRAEAEDERFRELEGEIDQAWERQRLRDELHAMQRRLRQKEARNDVAIQFRGCIDNDEERLNLPPSNRKPPVMHASGGESAKFDDMVAKGEYVWRIEGFSWVPCALKQKGFADGDPPSVEASFFLGNQRIYFSYSPWADWLCYQHYGSLAIVLFTEEYVALRYRIYVKARDGQFVQWGETRDVVHRGFESAYGPDVHWPGHPPASLGIFGLSHEELLQSEWVQNDTLTVKFELEVRPDKYETWRPLSLAAEIPEPTILDDTRALLEEGTCSDIRVMVQDEVIQAHSQVLCARSEVFRKQLTAGMQESVSKVVVIEDCDAAIFKAFLRFLYTDRFPEVKDFVAATSSNDEAEHGSPKVSPVQSLLSVSHKYQVTRLQLWCEAKLSEQVDNAQVCGILCQAHLLQAKQLEKACLSFIKDHASQVLTLPAYADMVKKWPQIGLKVHLFSAGVSDLEALAAIDALETPQEQQSVQSNLRPLEIGDPTALRTMRGCRRPTEIFTSFGLCTGGCLTWSRPRLRRGTSCSQFVSTLKTALGRGPPRPVLATFAMEDPRSMSAEELRAAIEATRRRAEAEEARLPELQAETEQAKERERLREELREVQGRLAVAEQRNRCEMAHRRSRDADLYTGVPRAKEQPVMRASGGNSTDCAEDVARGEYVWRITGFSWLKCMLTQADSEEWGFAVDSRPFKVGSEEFSFRYSPWADRLCDQHHGSLAIVLDTEEDVALRYRIYVKARDGQFVQWGETRDVVQSCDSCAYGPDVHWPGHPPASLGIFGLSHEELLQSEWVQNDTLTVKFELEVRPDKYGTWQRLSLAAEVPEPTIIEDTRALLTEGTCSDVRIMVQDEVIHAHSQVLCARSEVFRKQLTAGMQESLSRVIVIEDCDVATFKAFLRFLYTDHFPEVKDFAAAATSSNDEAEHGSLKVSPVQSLLSVSNKYQVTRLQLWCEARLSEQVDTAQVCGILCQAHLLQAKQLEKACLSFIKDHAAQVLTLPAYVELVKKWPQIGVKVSLFSAGVSDTELSTAMACMEKPRGQESEQEQASSEGAFRQLETCTNCALSQPWAFPARTLESQSSLHGTPRRKRKGHVLKLCVLVRCYQGSEGYGF</sequence>
<keyword evidence="6" id="KW-1185">Reference proteome</keyword>
<feature type="domain" description="Ubiquitin-like" evidence="3">
    <location>
        <begin position="43"/>
        <end position="119"/>
    </location>
</feature>
<evidence type="ECO:0000259" key="4">
    <source>
        <dbReference type="PROSITE" id="PS50097"/>
    </source>
</evidence>
<dbReference type="SUPFAM" id="SSF54695">
    <property type="entry name" value="POZ domain"/>
    <property type="match status" value="2"/>
</dbReference>
<dbReference type="Pfam" id="PF00651">
    <property type="entry name" value="BTB"/>
    <property type="match status" value="2"/>
</dbReference>
<feature type="region of interest" description="Disordered" evidence="2">
    <location>
        <begin position="293"/>
        <end position="325"/>
    </location>
</feature>
<evidence type="ECO:0000256" key="2">
    <source>
        <dbReference type="SAM" id="MobiDB-lite"/>
    </source>
</evidence>
<feature type="domain" description="BTB" evidence="4">
    <location>
        <begin position="605"/>
        <end position="672"/>
    </location>
</feature>
<dbReference type="CDD" id="cd18186">
    <property type="entry name" value="BTB_POZ_ZBTB_KLHL-like"/>
    <property type="match status" value="1"/>
</dbReference>
<dbReference type="PANTHER" id="PTHR24413">
    <property type="entry name" value="SPECKLE-TYPE POZ PROTEIN"/>
    <property type="match status" value="1"/>
</dbReference>
<dbReference type="InterPro" id="IPR000626">
    <property type="entry name" value="Ubiquitin-like_dom"/>
</dbReference>
<protein>
    <submittedName>
        <fullName evidence="5">BTB/POZ and MATH domain-containing protein 3</fullName>
    </submittedName>
</protein>
<dbReference type="EMBL" id="LSRX01001668">
    <property type="protein sequence ID" value="OLP78061.1"/>
    <property type="molecule type" value="Genomic_DNA"/>
</dbReference>
<accession>A0A1Q9C562</accession>
<gene>
    <name evidence="5" type="primary">BPM3</name>
    <name evidence="5" type="ORF">AK812_SmicGene41807</name>
</gene>
<reference evidence="5 6" key="1">
    <citation type="submission" date="2016-02" db="EMBL/GenBank/DDBJ databases">
        <title>Genome analysis of coral dinoflagellate symbionts highlights evolutionary adaptations to a symbiotic lifestyle.</title>
        <authorList>
            <person name="Aranda M."/>
            <person name="Li Y."/>
            <person name="Liew Y.J."/>
            <person name="Baumgarten S."/>
            <person name="Simakov O."/>
            <person name="Wilson M."/>
            <person name="Piel J."/>
            <person name="Ashoor H."/>
            <person name="Bougouffa S."/>
            <person name="Bajic V.B."/>
            <person name="Ryu T."/>
            <person name="Ravasi T."/>
            <person name="Bayer T."/>
            <person name="Micklem G."/>
            <person name="Kim H."/>
            <person name="Bhak J."/>
            <person name="Lajeunesse T.C."/>
            <person name="Voolstra C.R."/>
        </authorList>
    </citation>
    <scope>NUCLEOTIDE SEQUENCE [LARGE SCALE GENOMIC DNA]</scope>
    <source>
        <strain evidence="5 6">CCMP2467</strain>
    </source>
</reference>
<dbReference type="Gene3D" id="3.30.710.10">
    <property type="entry name" value="Potassium Channel Kv1.1, Chain A"/>
    <property type="match status" value="2"/>
</dbReference>